<comment type="caution">
    <text evidence="2">The sequence shown here is derived from an EMBL/GenBank/DDBJ whole genome shotgun (WGS) entry which is preliminary data.</text>
</comment>
<feature type="compositionally biased region" description="Low complexity" evidence="1">
    <location>
        <begin position="8"/>
        <end position="17"/>
    </location>
</feature>
<dbReference type="Proteomes" id="UP001596091">
    <property type="component" value="Unassembled WGS sequence"/>
</dbReference>
<name>A0ABW1EBC1_9BACT</name>
<dbReference type="RefSeq" id="WP_263336947.1">
    <property type="nucleotide sequence ID" value="NZ_JAGSYH010000004.1"/>
</dbReference>
<keyword evidence="3" id="KW-1185">Reference proteome</keyword>
<dbReference type="Gene3D" id="2.40.30.100">
    <property type="entry name" value="AF2212/PG0164-like"/>
    <property type="match status" value="1"/>
</dbReference>
<organism evidence="2 3">
    <name type="scientific">Acidicapsa dinghuensis</name>
    <dbReference type="NCBI Taxonomy" id="2218256"/>
    <lineage>
        <taxon>Bacteria</taxon>
        <taxon>Pseudomonadati</taxon>
        <taxon>Acidobacteriota</taxon>
        <taxon>Terriglobia</taxon>
        <taxon>Terriglobales</taxon>
        <taxon>Acidobacteriaceae</taxon>
        <taxon>Acidicapsa</taxon>
    </lineage>
</organism>
<evidence type="ECO:0000256" key="1">
    <source>
        <dbReference type="SAM" id="MobiDB-lite"/>
    </source>
</evidence>
<evidence type="ECO:0000313" key="3">
    <source>
        <dbReference type="Proteomes" id="UP001596091"/>
    </source>
</evidence>
<dbReference type="Pfam" id="PF08922">
    <property type="entry name" value="DUF1905"/>
    <property type="match status" value="1"/>
</dbReference>
<dbReference type="InterPro" id="IPR037079">
    <property type="entry name" value="AF2212/PG0164-like_sf"/>
</dbReference>
<dbReference type="Pfam" id="PF13376">
    <property type="entry name" value="OmdA"/>
    <property type="match status" value="2"/>
</dbReference>
<feature type="region of interest" description="Disordered" evidence="1">
    <location>
        <begin position="1"/>
        <end position="27"/>
    </location>
</feature>
<sequence length="260" mass="30106">MRLQAMTPAKTSPKKSPSSPPQPGPNAVTFRGKIETYRFVYGGAPARGWSAIAVPFDPRERWPEMENYRIRGMIEGVPIRNLLAHPKGFGFLLPVNQALQKKAHIRSGDIAEVCLWPDFEDSSLAPPAELMKLFREDREVKKWFDKINHSSRRYICDQVNSRKSAEARVRCAEQWVECMMLVMEGEIEPPPILQAGFRRQPLAREGWELMTPTQRRYTLMGIFMHRSPESREKRAQQAIVDALQVARRRRPKEDMEEEFE</sequence>
<dbReference type="SUPFAM" id="SSF141694">
    <property type="entry name" value="AF2212/PG0164-like"/>
    <property type="match status" value="1"/>
</dbReference>
<gene>
    <name evidence="2" type="ORF">ACFPT7_04755</name>
</gene>
<protein>
    <submittedName>
        <fullName evidence="2">YdeI/OmpD-associated family protein</fullName>
    </submittedName>
</protein>
<dbReference type="EMBL" id="JBHSPH010000002">
    <property type="protein sequence ID" value="MFC5861591.1"/>
    <property type="molecule type" value="Genomic_DNA"/>
</dbReference>
<proteinExistence type="predicted"/>
<dbReference type="InterPro" id="IPR015018">
    <property type="entry name" value="DUF1905"/>
</dbReference>
<accession>A0ABW1EBC1</accession>
<reference evidence="3" key="1">
    <citation type="journal article" date="2019" name="Int. J. Syst. Evol. Microbiol.">
        <title>The Global Catalogue of Microorganisms (GCM) 10K type strain sequencing project: providing services to taxonomists for standard genome sequencing and annotation.</title>
        <authorList>
            <consortium name="The Broad Institute Genomics Platform"/>
            <consortium name="The Broad Institute Genome Sequencing Center for Infectious Disease"/>
            <person name="Wu L."/>
            <person name="Ma J."/>
        </authorList>
    </citation>
    <scope>NUCLEOTIDE SEQUENCE [LARGE SCALE GENOMIC DNA]</scope>
    <source>
        <strain evidence="3">JCM 4087</strain>
    </source>
</reference>
<evidence type="ECO:0000313" key="2">
    <source>
        <dbReference type="EMBL" id="MFC5861591.1"/>
    </source>
</evidence>